<feature type="transmembrane region" description="Helical" evidence="7">
    <location>
        <begin position="47"/>
        <end position="66"/>
    </location>
</feature>
<comment type="similarity">
    <text evidence="7">Belongs to the binding-protein-dependent transport system permease family.</text>
</comment>
<evidence type="ECO:0000256" key="3">
    <source>
        <dbReference type="ARBA" id="ARBA00022475"/>
    </source>
</evidence>
<evidence type="ECO:0000256" key="7">
    <source>
        <dbReference type="RuleBase" id="RU363032"/>
    </source>
</evidence>
<feature type="transmembrane region" description="Helical" evidence="7">
    <location>
        <begin position="118"/>
        <end position="140"/>
    </location>
</feature>
<dbReference type="InterPro" id="IPR035906">
    <property type="entry name" value="MetI-like_sf"/>
</dbReference>
<dbReference type="AlphaFoldDB" id="A0A8J8MQE3"/>
<evidence type="ECO:0000259" key="8">
    <source>
        <dbReference type="PROSITE" id="PS50928"/>
    </source>
</evidence>
<keyword evidence="4 7" id="KW-0812">Transmembrane</keyword>
<dbReference type="SUPFAM" id="SSF161098">
    <property type="entry name" value="MetI-like"/>
    <property type="match status" value="1"/>
</dbReference>
<feature type="transmembrane region" description="Helical" evidence="7">
    <location>
        <begin position="173"/>
        <end position="197"/>
    </location>
</feature>
<dbReference type="Pfam" id="PF00528">
    <property type="entry name" value="BPD_transp_1"/>
    <property type="match status" value="1"/>
</dbReference>
<keyword evidence="6 7" id="KW-0472">Membrane</keyword>
<gene>
    <name evidence="9" type="ORF">HZI73_16225</name>
</gene>
<protein>
    <submittedName>
        <fullName evidence="9">Sugar ABC transporter permease</fullName>
    </submittedName>
</protein>
<keyword evidence="2 7" id="KW-0813">Transport</keyword>
<name>A0A8J8MQE3_9FIRM</name>
<keyword evidence="3" id="KW-1003">Cell membrane</keyword>
<sequence length="265" mass="29555">MIPVVWSVAMSFTDYNLVEANFVGFKNYINLFQDDLFVKGFMNTLRYSAMTIVPTMALGLGLAMLLNKKLKGKGLYRTWFYLPNIFSMVAISMAWIYLYDTRAGILNMALRKFGIGPVQWVSSPGMAMISIAIMSIWIGVGYNMVLNLAGLQSIPEYLYEAASIDGAHGWQKFIYITIPMLAPTTFFIFVMACIRSFQVFGQVLIVTNGGPVNSTTTLAHQIYLNGFEYYKMGYASSQAVVLLVVILTITLVNMRYGKGGETDAN</sequence>
<dbReference type="KEGG" id="vpy:HZI73_16225"/>
<dbReference type="EMBL" id="CP058649">
    <property type="protein sequence ID" value="QUI25759.1"/>
    <property type="molecule type" value="Genomic_DNA"/>
</dbReference>
<dbReference type="PANTHER" id="PTHR30193">
    <property type="entry name" value="ABC TRANSPORTER PERMEASE PROTEIN"/>
    <property type="match status" value="1"/>
</dbReference>
<comment type="subcellular location">
    <subcellularLocation>
        <location evidence="1 7">Cell membrane</location>
        <topology evidence="1 7">Multi-pass membrane protein</topology>
    </subcellularLocation>
</comment>
<dbReference type="Gene3D" id="1.10.3720.10">
    <property type="entry name" value="MetI-like"/>
    <property type="match status" value="1"/>
</dbReference>
<evidence type="ECO:0000313" key="9">
    <source>
        <dbReference type="EMBL" id="QUI25759.1"/>
    </source>
</evidence>
<dbReference type="InterPro" id="IPR000515">
    <property type="entry name" value="MetI-like"/>
</dbReference>
<dbReference type="Proteomes" id="UP000683246">
    <property type="component" value="Chromosome"/>
</dbReference>
<evidence type="ECO:0000256" key="1">
    <source>
        <dbReference type="ARBA" id="ARBA00004651"/>
    </source>
</evidence>
<evidence type="ECO:0000256" key="4">
    <source>
        <dbReference type="ARBA" id="ARBA00022692"/>
    </source>
</evidence>
<dbReference type="GO" id="GO:0055085">
    <property type="term" value="P:transmembrane transport"/>
    <property type="evidence" value="ECO:0007669"/>
    <property type="project" value="InterPro"/>
</dbReference>
<feature type="domain" description="ABC transmembrane type-1" evidence="8">
    <location>
        <begin position="41"/>
        <end position="253"/>
    </location>
</feature>
<evidence type="ECO:0000256" key="2">
    <source>
        <dbReference type="ARBA" id="ARBA00022448"/>
    </source>
</evidence>
<proteinExistence type="inferred from homology"/>
<evidence type="ECO:0000256" key="6">
    <source>
        <dbReference type="ARBA" id="ARBA00023136"/>
    </source>
</evidence>
<dbReference type="PROSITE" id="PS50928">
    <property type="entry name" value="ABC_TM1"/>
    <property type="match status" value="1"/>
</dbReference>
<accession>A0A8J8MQE3</accession>
<feature type="transmembrane region" description="Helical" evidence="7">
    <location>
        <begin position="78"/>
        <end position="98"/>
    </location>
</feature>
<dbReference type="CDD" id="cd06261">
    <property type="entry name" value="TM_PBP2"/>
    <property type="match status" value="1"/>
</dbReference>
<keyword evidence="10" id="KW-1185">Reference proteome</keyword>
<dbReference type="InterPro" id="IPR051393">
    <property type="entry name" value="ABC_transporter_permease"/>
</dbReference>
<organism evidence="9 10">
    <name type="scientific">Vallitalea pronyensis</name>
    <dbReference type="NCBI Taxonomy" id="1348613"/>
    <lineage>
        <taxon>Bacteria</taxon>
        <taxon>Bacillati</taxon>
        <taxon>Bacillota</taxon>
        <taxon>Clostridia</taxon>
        <taxon>Lachnospirales</taxon>
        <taxon>Vallitaleaceae</taxon>
        <taxon>Vallitalea</taxon>
    </lineage>
</organism>
<dbReference type="PANTHER" id="PTHR30193:SF37">
    <property type="entry name" value="INNER MEMBRANE ABC TRANSPORTER PERMEASE PROTEIN YCJO"/>
    <property type="match status" value="1"/>
</dbReference>
<feature type="transmembrane region" description="Helical" evidence="7">
    <location>
        <begin position="232"/>
        <end position="252"/>
    </location>
</feature>
<dbReference type="GO" id="GO:0005886">
    <property type="term" value="C:plasma membrane"/>
    <property type="evidence" value="ECO:0007669"/>
    <property type="project" value="UniProtKB-SubCell"/>
</dbReference>
<evidence type="ECO:0000256" key="5">
    <source>
        <dbReference type="ARBA" id="ARBA00022989"/>
    </source>
</evidence>
<keyword evidence="5 7" id="KW-1133">Transmembrane helix</keyword>
<evidence type="ECO:0000313" key="10">
    <source>
        <dbReference type="Proteomes" id="UP000683246"/>
    </source>
</evidence>
<reference evidence="9" key="1">
    <citation type="submission" date="2020-07" db="EMBL/GenBank/DDBJ databases">
        <title>Vallitalea pronyensis genome.</title>
        <authorList>
            <person name="Postec A."/>
        </authorList>
    </citation>
    <scope>NUCLEOTIDE SEQUENCE</scope>
    <source>
        <strain evidence="9">FatNI3</strain>
    </source>
</reference>